<keyword evidence="3 6" id="KW-0812">Transmembrane</keyword>
<keyword evidence="9" id="KW-1185">Reference proteome</keyword>
<proteinExistence type="predicted"/>
<comment type="subcellular location">
    <subcellularLocation>
        <location evidence="1">Membrane</location>
        <topology evidence="1">Multi-pass membrane protein</topology>
    </subcellularLocation>
</comment>
<sequence length="1400" mass="155122">MTVPDSGETLMAQGPAAFHDFVAKKVEPAMGRSLPQMEVRCKEVSLVAEVSVVQRSASVKSELPTIYNSVKHVVQRFTANRNVTKRRILNRVSAVFEPGTITLLLGQPGSGKSSLLKLLSGQFPMEKNISVEGEVTYNGWAQQDVLTRLPQLAAYVPQRDKHFAAFSVKETLEFAHTCCPEELVFRNGEGLLSQGAPDENEAARQTVAALNEHYAAVIMEQLGLQNCRETALGDELRRGVSGGERRRVTTGEMEFGMKYATFMDEVSTGLDSAATFDIVATQRDIAKKLHKTVVMALLQPAPEVFELFDNVLLLNDGEVMYQGPREQVLPYFENLGFACSADRDVADYLLDLGTDEQYQYEIAKAGTHPSQQCPAPRLASEFAELFQQSHIHHETLCALESPMSIERAKDAKEHIDKMPEFRQRFWSSAWTLTRRQTTIALRNTAFMRVRAFMVVFMGLVYASTFYQVDPANVQVSLGVLFQGTMFLQLGQASQIPSFIAAREIYYKQRRANFYRTASFAIGCSVALIPTAVGECVVFGSLVYWMCGFIAEASYFLFFLLAMVLTNLVFCAWFFCVTAMSPNFNIAKPMSTFSIVFFIVFAGFVVPMGRIPGFLVWVYWINPIAWCLRSVAVSQYRSPIFDVCVYDGEDYCSQFNMTMGEYSLSQYDVPSDKAWVWSGVAFLVFAYVFFMAFGSYVLEHKRYDAAVAAVAVVTSVVESAKLDAEHDKHRASYALVTTPRAAADAFNLDESSADVVVVNLHEEHDKMFVPVTLAFRDLWYSVPSPVNKHESINLLKGIGGYARPGTMTALMGSSGAGKTTLMDVIAGRKTGGAIRGDILLNGYPATELAIRRCTGYCEQTDIHSESSTFREALTFSAFLRQDSDVSARAKLAAVEECLDLLDMRVIADQIIRGCSQEQMKRLTIGVELAAQPSVLFLDEPTSGLDAHSAKVIMDGVRKVADSGRTVVCTIHQPSSDVFFLFDSLLLLKRGGEMVFFGELDNAQPDDRTCGHLIDYFEAIPEVPRLPHGQNPATWMLECIGAGVAAAAENSTTNSATSVNFAQHFHASPEQEALLRGLNQPGVAIPASEQLGQLHFSNKRAATSATQLRVLVGRFLTMYWRTPSYNLTRFIVAVGLGSVFGLVLVNGEYTTYQGLNAAVGVIFMTTQYNGIAAYVGALPFTAHERAPYYRERASQTYNALWYFVGATVAEIPYVFFSGFLFTAIFYPLIGFTSLVTGVLYWINLSLFVLMQTYLGQLLVYALPSVEVAAIVGVLVNATFLLFSGFNPPAGSIPAGYQWLYHLTPHRYSLSILISLLYGDCPVEPTYDEATQTYVNVGPELGCQPLEGTPLSIGHITVKGYVEEVFNMKRDEMWTNFACVFVFLAVFRVLSLLALRYVNHQKR</sequence>
<feature type="transmembrane region" description="Helical" evidence="6">
    <location>
        <begin position="673"/>
        <end position="697"/>
    </location>
</feature>
<dbReference type="PANTHER" id="PTHR19241">
    <property type="entry name" value="ATP-BINDING CASSETTE TRANSPORTER"/>
    <property type="match status" value="1"/>
</dbReference>
<feature type="transmembrane region" description="Helical" evidence="6">
    <location>
        <begin position="1197"/>
        <end position="1220"/>
    </location>
</feature>
<dbReference type="GO" id="GO:0016887">
    <property type="term" value="F:ATP hydrolysis activity"/>
    <property type="evidence" value="ECO:0007669"/>
    <property type="project" value="InterPro"/>
</dbReference>
<feature type="transmembrane region" description="Helical" evidence="6">
    <location>
        <begin position="1155"/>
        <end position="1176"/>
    </location>
</feature>
<dbReference type="SMART" id="SM00382">
    <property type="entry name" value="AAA"/>
    <property type="match status" value="2"/>
</dbReference>
<feature type="transmembrane region" description="Helical" evidence="6">
    <location>
        <begin position="1370"/>
        <end position="1392"/>
    </location>
</feature>
<evidence type="ECO:0000256" key="6">
    <source>
        <dbReference type="SAM" id="Phobius"/>
    </source>
</evidence>
<dbReference type="Pfam" id="PF06422">
    <property type="entry name" value="PDR_CDR"/>
    <property type="match status" value="1"/>
</dbReference>
<organism evidence="8 9">
    <name type="scientific">Phytophthora pseudosyringae</name>
    <dbReference type="NCBI Taxonomy" id="221518"/>
    <lineage>
        <taxon>Eukaryota</taxon>
        <taxon>Sar</taxon>
        <taxon>Stramenopiles</taxon>
        <taxon>Oomycota</taxon>
        <taxon>Peronosporomycetes</taxon>
        <taxon>Peronosporales</taxon>
        <taxon>Peronosporaceae</taxon>
        <taxon>Phytophthora</taxon>
    </lineage>
</organism>
<dbReference type="EMBL" id="JAGDFM010000096">
    <property type="protein sequence ID" value="KAG7386626.1"/>
    <property type="molecule type" value="Genomic_DNA"/>
</dbReference>
<evidence type="ECO:0000256" key="3">
    <source>
        <dbReference type="ARBA" id="ARBA00022692"/>
    </source>
</evidence>
<evidence type="ECO:0000313" key="9">
    <source>
        <dbReference type="Proteomes" id="UP000694044"/>
    </source>
</evidence>
<evidence type="ECO:0000256" key="5">
    <source>
        <dbReference type="ARBA" id="ARBA00023136"/>
    </source>
</evidence>
<dbReference type="FunFam" id="3.40.50.300:FF:000289">
    <property type="entry name" value="ABC transporter G family member 31"/>
    <property type="match status" value="1"/>
</dbReference>
<comment type="caution">
    <text evidence="8">The sequence shown here is derived from an EMBL/GenBank/DDBJ whole genome shotgun (WGS) entry which is preliminary data.</text>
</comment>
<dbReference type="GO" id="GO:0016020">
    <property type="term" value="C:membrane"/>
    <property type="evidence" value="ECO:0007669"/>
    <property type="project" value="UniProtKB-SubCell"/>
</dbReference>
<dbReference type="PROSITE" id="PS50893">
    <property type="entry name" value="ABC_TRANSPORTER_2"/>
    <property type="match status" value="2"/>
</dbReference>
<dbReference type="FunFam" id="3.40.50.300:FF:000528">
    <property type="entry name" value="ABC transporter G family member 31"/>
    <property type="match status" value="1"/>
</dbReference>
<dbReference type="Pfam" id="PF00005">
    <property type="entry name" value="ABC_tran"/>
    <property type="match status" value="2"/>
</dbReference>
<feature type="transmembrane region" description="Helical" evidence="6">
    <location>
        <begin position="552"/>
        <end position="574"/>
    </location>
</feature>
<dbReference type="OrthoDB" id="121160at2759"/>
<dbReference type="InterPro" id="IPR003593">
    <property type="entry name" value="AAA+_ATPase"/>
</dbReference>
<dbReference type="InterPro" id="IPR013525">
    <property type="entry name" value="ABC2_TM"/>
</dbReference>
<feature type="domain" description="ABC transporter" evidence="7">
    <location>
        <begin position="74"/>
        <end position="341"/>
    </location>
</feature>
<dbReference type="GO" id="GO:0140359">
    <property type="term" value="F:ABC-type transporter activity"/>
    <property type="evidence" value="ECO:0007669"/>
    <property type="project" value="InterPro"/>
</dbReference>
<dbReference type="GO" id="GO:0005524">
    <property type="term" value="F:ATP binding"/>
    <property type="evidence" value="ECO:0007669"/>
    <property type="project" value="InterPro"/>
</dbReference>
<feature type="transmembrane region" description="Helical" evidence="6">
    <location>
        <begin position="451"/>
        <end position="468"/>
    </location>
</feature>
<protein>
    <recommendedName>
        <fullName evidence="7">ABC transporter domain-containing protein</fullName>
    </recommendedName>
</protein>
<feature type="transmembrane region" description="Helical" evidence="6">
    <location>
        <begin position="1255"/>
        <end position="1280"/>
    </location>
</feature>
<evidence type="ECO:0000313" key="8">
    <source>
        <dbReference type="EMBL" id="KAG7386626.1"/>
    </source>
</evidence>
<accession>A0A8T1W096</accession>
<evidence type="ECO:0000256" key="4">
    <source>
        <dbReference type="ARBA" id="ARBA00022989"/>
    </source>
</evidence>
<evidence type="ECO:0000256" key="2">
    <source>
        <dbReference type="ARBA" id="ARBA00022448"/>
    </source>
</evidence>
<feature type="transmembrane region" description="Helical" evidence="6">
    <location>
        <begin position="513"/>
        <end position="532"/>
    </location>
</feature>
<dbReference type="InterPro" id="IPR003439">
    <property type="entry name" value="ABC_transporter-like_ATP-bd"/>
</dbReference>
<feature type="transmembrane region" description="Helical" evidence="6">
    <location>
        <begin position="1125"/>
        <end position="1143"/>
    </location>
</feature>
<keyword evidence="4 6" id="KW-1133">Transmembrane helix</keyword>
<keyword evidence="2" id="KW-0813">Transport</keyword>
<reference evidence="8" key="1">
    <citation type="submission" date="2021-02" db="EMBL/GenBank/DDBJ databases">
        <authorList>
            <person name="Palmer J.M."/>
        </authorList>
    </citation>
    <scope>NUCLEOTIDE SEQUENCE</scope>
    <source>
        <strain evidence="8">SCRP734</strain>
    </source>
</reference>
<gene>
    <name evidence="8" type="ORF">PHYPSEUDO_015410</name>
</gene>
<feature type="domain" description="ABC transporter" evidence="7">
    <location>
        <begin position="772"/>
        <end position="1014"/>
    </location>
</feature>
<evidence type="ECO:0000256" key="1">
    <source>
        <dbReference type="ARBA" id="ARBA00004141"/>
    </source>
</evidence>
<evidence type="ECO:0000259" key="7">
    <source>
        <dbReference type="PROSITE" id="PS50893"/>
    </source>
</evidence>
<dbReference type="Pfam" id="PF01061">
    <property type="entry name" value="ABC2_membrane"/>
    <property type="match status" value="2"/>
</dbReference>
<dbReference type="Proteomes" id="UP000694044">
    <property type="component" value="Unassembled WGS sequence"/>
</dbReference>
<dbReference type="InterPro" id="IPR010929">
    <property type="entry name" value="PDR_CDR_ABC"/>
</dbReference>
<keyword evidence="5 6" id="KW-0472">Membrane</keyword>
<name>A0A8T1W096_9STRA</name>
<feature type="transmembrane region" description="Helical" evidence="6">
    <location>
        <begin position="1226"/>
        <end position="1248"/>
    </location>
</feature>
<feature type="transmembrane region" description="Helical" evidence="6">
    <location>
        <begin position="594"/>
        <end position="619"/>
    </location>
</feature>